<evidence type="ECO:0000256" key="6">
    <source>
        <dbReference type="ARBA" id="ARBA00022840"/>
    </source>
</evidence>
<proteinExistence type="inferred from homology"/>
<keyword evidence="7" id="KW-1278">Translocase</keyword>
<dbReference type="GO" id="GO:0008559">
    <property type="term" value="F:ABC-type xenobiotic transporter activity"/>
    <property type="evidence" value="ECO:0007669"/>
    <property type="project" value="UniProtKB-EC"/>
</dbReference>
<dbReference type="Pfam" id="PF13732">
    <property type="entry name" value="DrrA1-3_C"/>
    <property type="match status" value="1"/>
</dbReference>
<evidence type="ECO:0000259" key="12">
    <source>
        <dbReference type="PROSITE" id="PS50893"/>
    </source>
</evidence>
<dbReference type="GO" id="GO:0016887">
    <property type="term" value="F:ATP hydrolysis activity"/>
    <property type="evidence" value="ECO:0007669"/>
    <property type="project" value="InterPro"/>
</dbReference>
<comment type="subcellular location">
    <subcellularLocation>
        <location evidence="1">Cell membrane</location>
        <topology evidence="1">Peripheral membrane protein</topology>
        <orientation evidence="1">Cytoplasmic side</orientation>
    </subcellularLocation>
</comment>
<keyword evidence="14" id="KW-1185">Reference proteome</keyword>
<dbReference type="AlphaFoldDB" id="A0A1H6B2B0"/>
<evidence type="ECO:0000313" key="14">
    <source>
        <dbReference type="Proteomes" id="UP000236754"/>
    </source>
</evidence>
<keyword evidence="9" id="KW-0046">Antibiotic resistance</keyword>
<dbReference type="GO" id="GO:0043215">
    <property type="term" value="P:daunorubicin transport"/>
    <property type="evidence" value="ECO:0007669"/>
    <property type="project" value="InterPro"/>
</dbReference>
<name>A0A1H6B2B0_9ACTN</name>
<dbReference type="GO" id="GO:0005886">
    <property type="term" value="C:plasma membrane"/>
    <property type="evidence" value="ECO:0007669"/>
    <property type="project" value="UniProtKB-SubCell"/>
</dbReference>
<protein>
    <recommendedName>
        <fullName evidence="2">ABC-type xenobiotic transporter</fullName>
        <ecNumber evidence="2">7.6.2.2</ecNumber>
    </recommendedName>
</protein>
<evidence type="ECO:0000256" key="8">
    <source>
        <dbReference type="ARBA" id="ARBA00023136"/>
    </source>
</evidence>
<evidence type="ECO:0000256" key="7">
    <source>
        <dbReference type="ARBA" id="ARBA00022967"/>
    </source>
</evidence>
<evidence type="ECO:0000256" key="1">
    <source>
        <dbReference type="ARBA" id="ARBA00004413"/>
    </source>
</evidence>
<dbReference type="SMART" id="SM00382">
    <property type="entry name" value="AAA"/>
    <property type="match status" value="1"/>
</dbReference>
<feature type="compositionally biased region" description="Low complexity" evidence="11">
    <location>
        <begin position="347"/>
        <end position="363"/>
    </location>
</feature>
<gene>
    <name evidence="13" type="ORF">SAMN05216223_106125</name>
</gene>
<dbReference type="InterPro" id="IPR025302">
    <property type="entry name" value="DrrA1/2-like_C"/>
</dbReference>
<dbReference type="Proteomes" id="UP000236754">
    <property type="component" value="Unassembled WGS sequence"/>
</dbReference>
<keyword evidence="4" id="KW-1003">Cell membrane</keyword>
<dbReference type="PANTHER" id="PTHR43582:SF5">
    <property type="entry name" value="ABC TRANSPORTER"/>
    <property type="match status" value="1"/>
</dbReference>
<dbReference type="GO" id="GO:0046677">
    <property type="term" value="P:response to antibiotic"/>
    <property type="evidence" value="ECO:0007669"/>
    <property type="project" value="UniProtKB-KW"/>
</dbReference>
<feature type="region of interest" description="Disordered" evidence="11">
    <location>
        <begin position="323"/>
        <end position="369"/>
    </location>
</feature>
<dbReference type="InterPro" id="IPR005894">
    <property type="entry name" value="DrrA"/>
</dbReference>
<dbReference type="PROSITE" id="PS50893">
    <property type="entry name" value="ABC_TRANSPORTER_2"/>
    <property type="match status" value="1"/>
</dbReference>
<dbReference type="Pfam" id="PF00005">
    <property type="entry name" value="ABC_tran"/>
    <property type="match status" value="1"/>
</dbReference>
<evidence type="ECO:0000256" key="2">
    <source>
        <dbReference type="ARBA" id="ARBA00012191"/>
    </source>
</evidence>
<dbReference type="RefSeq" id="WP_103886406.1">
    <property type="nucleotide sequence ID" value="NZ_FNVU01000006.1"/>
</dbReference>
<evidence type="ECO:0000256" key="11">
    <source>
        <dbReference type="SAM" id="MobiDB-lite"/>
    </source>
</evidence>
<comment type="similarity">
    <text evidence="10">Belongs to the ABC transporter superfamily. Drug exporter-1 (DrugE1) (TC 3.A.1.105) family.</text>
</comment>
<evidence type="ECO:0000256" key="4">
    <source>
        <dbReference type="ARBA" id="ARBA00022475"/>
    </source>
</evidence>
<dbReference type="EC" id="7.6.2.2" evidence="2"/>
<accession>A0A1H6B2B0</accession>
<dbReference type="OrthoDB" id="9804819at2"/>
<dbReference type="GO" id="GO:0005524">
    <property type="term" value="F:ATP binding"/>
    <property type="evidence" value="ECO:0007669"/>
    <property type="project" value="UniProtKB-KW"/>
</dbReference>
<keyword evidence="6 13" id="KW-0067">ATP-binding</keyword>
<dbReference type="PANTHER" id="PTHR43582">
    <property type="entry name" value="LINEARMYCIN RESISTANCE ATP-BINDING PROTEIN LNRL"/>
    <property type="match status" value="1"/>
</dbReference>
<sequence>MSTHPPAVAARDLVKTYPGEIKALDGMSVTVAPGTVFGLLGPNGAGKSTTVKILTTLARPDSGSALVAGHDALRHPDRVRRAIGVVAQRSGADPVATGRENLLLQGHLYGMRGAALTRRVDELLDRFALSDAGRRKVSTYSGGMQRRLDVALGLVHRPDVLFLDEPTTGLDPEARTAMWAEIARLAGDDGLTILLTTHYLDEADRLAGRIAIVDRGRVVAEGTPEALKGELHGDAVHVELRDAPDPVDAQLLRAAVETFAGVREVEVDGRRISARADDGPAAVPHVLAALEREGAAVAAVTVARPSLDDVYLRYAGRRFAEADGGAEAGRGGGADPEPRQDADARSAAEAATGSAASRTSAAATPGDAR</sequence>
<evidence type="ECO:0000256" key="3">
    <source>
        <dbReference type="ARBA" id="ARBA00022448"/>
    </source>
</evidence>
<feature type="domain" description="ABC transporter" evidence="12">
    <location>
        <begin position="8"/>
        <end position="240"/>
    </location>
</feature>
<feature type="compositionally biased region" description="Basic and acidic residues" evidence="11">
    <location>
        <begin position="336"/>
        <end position="346"/>
    </location>
</feature>
<dbReference type="InterPro" id="IPR017871">
    <property type="entry name" value="ABC_transporter-like_CS"/>
</dbReference>
<keyword evidence="3" id="KW-0813">Transport</keyword>
<dbReference type="Gene3D" id="3.40.50.300">
    <property type="entry name" value="P-loop containing nucleotide triphosphate hydrolases"/>
    <property type="match status" value="1"/>
</dbReference>
<dbReference type="FunFam" id="3.40.50.300:FF:000589">
    <property type="entry name" value="ABC transporter, ATP-binding subunit"/>
    <property type="match status" value="1"/>
</dbReference>
<evidence type="ECO:0000256" key="5">
    <source>
        <dbReference type="ARBA" id="ARBA00022741"/>
    </source>
</evidence>
<dbReference type="EMBL" id="FNVU01000006">
    <property type="protein sequence ID" value="SEG54475.1"/>
    <property type="molecule type" value="Genomic_DNA"/>
</dbReference>
<evidence type="ECO:0000256" key="9">
    <source>
        <dbReference type="ARBA" id="ARBA00023251"/>
    </source>
</evidence>
<dbReference type="SUPFAM" id="SSF52540">
    <property type="entry name" value="P-loop containing nucleoside triphosphate hydrolases"/>
    <property type="match status" value="1"/>
</dbReference>
<dbReference type="InterPro" id="IPR003593">
    <property type="entry name" value="AAA+_ATPase"/>
</dbReference>
<organism evidence="13 14">
    <name type="scientific">Actinacidiphila yanglinensis</name>
    <dbReference type="NCBI Taxonomy" id="310779"/>
    <lineage>
        <taxon>Bacteria</taxon>
        <taxon>Bacillati</taxon>
        <taxon>Actinomycetota</taxon>
        <taxon>Actinomycetes</taxon>
        <taxon>Kitasatosporales</taxon>
        <taxon>Streptomycetaceae</taxon>
        <taxon>Actinacidiphila</taxon>
    </lineage>
</organism>
<dbReference type="GO" id="GO:1900753">
    <property type="term" value="P:doxorubicin transport"/>
    <property type="evidence" value="ECO:0007669"/>
    <property type="project" value="InterPro"/>
</dbReference>
<reference evidence="13 14" key="1">
    <citation type="submission" date="2016-10" db="EMBL/GenBank/DDBJ databases">
        <authorList>
            <person name="de Groot N.N."/>
        </authorList>
    </citation>
    <scope>NUCLEOTIDE SEQUENCE [LARGE SCALE GENOMIC DNA]</scope>
    <source>
        <strain evidence="13 14">CGMCC 4.2023</strain>
    </source>
</reference>
<keyword evidence="5" id="KW-0547">Nucleotide-binding</keyword>
<dbReference type="PROSITE" id="PS00211">
    <property type="entry name" value="ABC_TRANSPORTER_1"/>
    <property type="match status" value="1"/>
</dbReference>
<evidence type="ECO:0000256" key="10">
    <source>
        <dbReference type="ARBA" id="ARBA00049985"/>
    </source>
</evidence>
<keyword evidence="8" id="KW-0472">Membrane</keyword>
<dbReference type="InterPro" id="IPR027417">
    <property type="entry name" value="P-loop_NTPase"/>
</dbReference>
<evidence type="ECO:0000313" key="13">
    <source>
        <dbReference type="EMBL" id="SEG54475.1"/>
    </source>
</evidence>
<dbReference type="NCBIfam" id="TIGR01188">
    <property type="entry name" value="drrA"/>
    <property type="match status" value="1"/>
</dbReference>
<dbReference type="InterPro" id="IPR003439">
    <property type="entry name" value="ABC_transporter-like_ATP-bd"/>
</dbReference>